<feature type="chain" id="PRO_5026371394" description="Phospholipase A1" evidence="20">
    <location>
        <begin position="32"/>
        <end position="342"/>
    </location>
</feature>
<evidence type="ECO:0000256" key="5">
    <source>
        <dbReference type="ARBA" id="ARBA00013179"/>
    </source>
</evidence>
<evidence type="ECO:0000256" key="16">
    <source>
        <dbReference type="ARBA" id="ARBA00023136"/>
    </source>
</evidence>
<evidence type="ECO:0000256" key="12">
    <source>
        <dbReference type="ARBA" id="ARBA00022801"/>
    </source>
</evidence>
<keyword evidence="8" id="KW-1134">Transmembrane beta strand</keyword>
<evidence type="ECO:0000256" key="3">
    <source>
        <dbReference type="ARBA" id="ARBA00010525"/>
    </source>
</evidence>
<comment type="subcellular location">
    <subcellularLocation>
        <location evidence="20">Cell outer membrane</location>
        <topology evidence="20">Multi-pass membrane protein</topology>
    </subcellularLocation>
    <text evidence="20">One of the very few enzymes located there.</text>
</comment>
<keyword evidence="12 20" id="KW-0378">Hydrolase</keyword>
<evidence type="ECO:0000256" key="10">
    <source>
        <dbReference type="ARBA" id="ARBA00022723"/>
    </source>
</evidence>
<evidence type="ECO:0000256" key="8">
    <source>
        <dbReference type="ARBA" id="ARBA00022452"/>
    </source>
</evidence>
<gene>
    <name evidence="21" type="primary">pldA</name>
    <name evidence="21" type="ORF">THMIRHAS_01280</name>
</gene>
<feature type="binding site" description="in dimeric form" evidence="19">
    <location>
        <position position="175"/>
    </location>
    <ligand>
        <name>Ca(2+)</name>
        <dbReference type="ChEBI" id="CHEBI:29108"/>
        <label>1</label>
    </ligand>
</feature>
<evidence type="ECO:0000256" key="9">
    <source>
        <dbReference type="ARBA" id="ARBA00022692"/>
    </source>
</evidence>
<feature type="signal peptide" evidence="20">
    <location>
        <begin position="1"/>
        <end position="31"/>
    </location>
</feature>
<feature type="active site" description="Proton acceptor" evidence="18">
    <location>
        <position position="211"/>
    </location>
</feature>
<dbReference type="SUPFAM" id="SSF56931">
    <property type="entry name" value="Outer membrane phospholipase A (OMPLA)"/>
    <property type="match status" value="1"/>
</dbReference>
<evidence type="ECO:0000313" key="22">
    <source>
        <dbReference type="Proteomes" id="UP000501726"/>
    </source>
</evidence>
<evidence type="ECO:0000256" key="15">
    <source>
        <dbReference type="ARBA" id="ARBA00023098"/>
    </source>
</evidence>
<feature type="active site" description="Nucleophile" evidence="18">
    <location>
        <position position="213"/>
    </location>
</feature>
<evidence type="ECO:0000256" key="11">
    <source>
        <dbReference type="ARBA" id="ARBA00022729"/>
    </source>
</evidence>
<comment type="subunit">
    <text evidence="4 20">Homodimer; dimerization is reversible, and the dimeric form is the active one.</text>
</comment>
<dbReference type="EC" id="3.1.1.4" evidence="6 20"/>
<comment type="catalytic activity">
    <reaction evidence="2 20">
        <text>a 1,2-diacyl-sn-glycero-3-phosphocholine + H2O = a 1-acyl-sn-glycero-3-phosphocholine + a fatty acid + H(+)</text>
        <dbReference type="Rhea" id="RHEA:15801"/>
        <dbReference type="ChEBI" id="CHEBI:15377"/>
        <dbReference type="ChEBI" id="CHEBI:15378"/>
        <dbReference type="ChEBI" id="CHEBI:28868"/>
        <dbReference type="ChEBI" id="CHEBI:57643"/>
        <dbReference type="ChEBI" id="CHEBI:58168"/>
        <dbReference type="EC" id="3.1.1.4"/>
    </reaction>
</comment>
<dbReference type="GO" id="GO:0008970">
    <property type="term" value="F:phospholipase A1 activity"/>
    <property type="evidence" value="ECO:0007669"/>
    <property type="project" value="UniProtKB-EC"/>
</dbReference>
<evidence type="ECO:0000256" key="18">
    <source>
        <dbReference type="PIRSR" id="PIRSR603187-1"/>
    </source>
</evidence>
<organism evidence="21 22">
    <name type="scientific">Thiosulfatimonas sediminis</name>
    <dbReference type="NCBI Taxonomy" id="2675054"/>
    <lineage>
        <taxon>Bacteria</taxon>
        <taxon>Pseudomonadati</taxon>
        <taxon>Pseudomonadota</taxon>
        <taxon>Gammaproteobacteria</taxon>
        <taxon>Thiotrichales</taxon>
        <taxon>Piscirickettsiaceae</taxon>
        <taxon>Thiosulfatimonas</taxon>
    </lineage>
</organism>
<keyword evidence="15 20" id="KW-0443">Lipid metabolism</keyword>
<keyword evidence="14 20" id="KW-0442">Lipid degradation</keyword>
<dbReference type="InterPro" id="IPR036541">
    <property type="entry name" value="PLipase_A1_sf"/>
</dbReference>
<keyword evidence="17 20" id="KW-0998">Cell outer membrane</keyword>
<comment type="similarity">
    <text evidence="3 20">Belongs to the phospholipase A1 family.</text>
</comment>
<dbReference type="GO" id="GO:0005509">
    <property type="term" value="F:calcium ion binding"/>
    <property type="evidence" value="ECO:0007669"/>
    <property type="project" value="TreeGrafter"/>
</dbReference>
<evidence type="ECO:0000313" key="21">
    <source>
        <dbReference type="EMBL" id="BBP44755.1"/>
    </source>
</evidence>
<evidence type="ECO:0000256" key="13">
    <source>
        <dbReference type="ARBA" id="ARBA00022837"/>
    </source>
</evidence>
<dbReference type="PANTHER" id="PTHR40457:SF1">
    <property type="entry name" value="PHOSPHOLIPASE A1"/>
    <property type="match status" value="1"/>
</dbReference>
<dbReference type="PANTHER" id="PTHR40457">
    <property type="entry name" value="PHOSPHOLIPASE A1"/>
    <property type="match status" value="1"/>
</dbReference>
<feature type="binding site" description="in dimeric form" evidence="19">
    <location>
        <position position="221"/>
    </location>
    <ligand>
        <name>Ca(2+)</name>
        <dbReference type="ChEBI" id="CHEBI:29108"/>
        <label>1</label>
    </ligand>
</feature>
<sequence>MQQSNQVPVLRKIWMSAMVPLLACLSQNAMAQTDSLLIENNPEMHYNACLQKALLSQADSTTLGEVRAQCRAAQNALKPLTQRRINEEVTEKNPFVITPHRINYAAFAYYKTPINQAPFESQSGKDLAFENQELQFQLSFKFPLYKDLLLLDKSFDFYAAYTNRSFWQFFDDQDSIPFRETNHEPEVWVEWDANVDILDFNLHKMMFGVNHQSNGQTGTLSRGWNRLFVQGLLQHKNSYLSVKTWQRFDEQDEFDNSFDYQKYLGDYELEAAYKWKDRTFALTVRNRYQINTYGSIQLEYTRRINRRFKGYVQYFNGYGDSLIDMQHYGQKFAIGIVLVDRI</sequence>
<dbReference type="AlphaFoldDB" id="A0A6F8PRL3"/>
<evidence type="ECO:0000256" key="1">
    <source>
        <dbReference type="ARBA" id="ARBA00000111"/>
    </source>
</evidence>
<dbReference type="Gene3D" id="2.40.230.10">
    <property type="entry name" value="Phospholipase A1"/>
    <property type="match status" value="1"/>
</dbReference>
<keyword evidence="22" id="KW-1185">Reference proteome</keyword>
<comment type="cofactor">
    <cofactor evidence="20">
        <name>Ca(2+)</name>
        <dbReference type="ChEBI" id="CHEBI:29108"/>
    </cofactor>
    <text evidence="20">Binds 1 Ca(2+) ion per monomer. In the dimeric form the Ca(2+) is bound by different amino acids with binding of each Ca(2+) shared with ligands coming from each monomer. The Ca(2+) ion may have a role in catalysis.</text>
</comment>
<comment type="catalytic activity">
    <reaction evidence="1 20">
        <text>a 1,2-diacyl-sn-glycero-3-phosphocholine + H2O = a 2-acyl-sn-glycero-3-phosphocholine + a fatty acid + H(+)</text>
        <dbReference type="Rhea" id="RHEA:18689"/>
        <dbReference type="ChEBI" id="CHEBI:15377"/>
        <dbReference type="ChEBI" id="CHEBI:15378"/>
        <dbReference type="ChEBI" id="CHEBI:28868"/>
        <dbReference type="ChEBI" id="CHEBI:57643"/>
        <dbReference type="ChEBI" id="CHEBI:57875"/>
        <dbReference type="EC" id="3.1.1.32"/>
    </reaction>
</comment>
<reference evidence="22" key="1">
    <citation type="submission" date="2019-11" db="EMBL/GenBank/DDBJ databases">
        <title>Isolation and characterization of two novel species in the genus Thiomicrorhabdus.</title>
        <authorList>
            <person name="Mochizuki J."/>
            <person name="Kojima H."/>
            <person name="Fukui M."/>
        </authorList>
    </citation>
    <scope>NUCLEOTIDE SEQUENCE [LARGE SCALE GENOMIC DNA]</scope>
    <source>
        <strain evidence="22">aks77</strain>
    </source>
</reference>
<keyword evidence="16" id="KW-0472">Membrane</keyword>
<keyword evidence="10 19" id="KW-0479">Metal-binding</keyword>
<dbReference type="PRINTS" id="PR01486">
    <property type="entry name" value="PHPHLIPASEA1"/>
</dbReference>
<evidence type="ECO:0000256" key="4">
    <source>
        <dbReference type="ARBA" id="ARBA00011702"/>
    </source>
</evidence>
<accession>A0A6F8PRL3</accession>
<comment type="function">
    <text evidence="20">Hydrolysis of phosphatidylcholine with phospholipase A2 (EC 3.1.1.4) and phospholipase A1 (EC 3.1.1.32) activities.</text>
</comment>
<name>A0A6F8PRL3_9GAMM</name>
<proteinExistence type="inferred from homology"/>
<evidence type="ECO:0000256" key="6">
    <source>
        <dbReference type="ARBA" id="ARBA00013278"/>
    </source>
</evidence>
<evidence type="ECO:0000256" key="17">
    <source>
        <dbReference type="ARBA" id="ARBA00023237"/>
    </source>
</evidence>
<dbReference type="GO" id="GO:0004623">
    <property type="term" value="F:phospholipase A2 activity"/>
    <property type="evidence" value="ECO:0007669"/>
    <property type="project" value="UniProtKB-EC"/>
</dbReference>
<dbReference type="Proteomes" id="UP000501726">
    <property type="component" value="Chromosome"/>
</dbReference>
<dbReference type="GO" id="GO:0016042">
    <property type="term" value="P:lipid catabolic process"/>
    <property type="evidence" value="ECO:0007669"/>
    <property type="project" value="UniProtKB-KW"/>
</dbReference>
<keyword evidence="9" id="KW-0812">Transmembrane</keyword>
<dbReference type="InterPro" id="IPR003187">
    <property type="entry name" value="PLipase_A1"/>
</dbReference>
<dbReference type="KEGG" id="tse:THMIRHAS_01280"/>
<dbReference type="EMBL" id="AP021889">
    <property type="protein sequence ID" value="BBP44755.1"/>
    <property type="molecule type" value="Genomic_DNA"/>
</dbReference>
<dbReference type="RefSeq" id="WP_173269316.1">
    <property type="nucleotide sequence ID" value="NZ_AP021889.1"/>
</dbReference>
<evidence type="ECO:0000256" key="7">
    <source>
        <dbReference type="ARBA" id="ARBA00021726"/>
    </source>
</evidence>
<evidence type="ECO:0000256" key="20">
    <source>
        <dbReference type="RuleBase" id="RU366027"/>
    </source>
</evidence>
<dbReference type="Pfam" id="PF02253">
    <property type="entry name" value="PLA1"/>
    <property type="match status" value="1"/>
</dbReference>
<evidence type="ECO:0000256" key="19">
    <source>
        <dbReference type="PIRSR" id="PIRSR603187-2"/>
    </source>
</evidence>
<keyword evidence="11 20" id="KW-0732">Signal</keyword>
<protein>
    <recommendedName>
        <fullName evidence="7 20">Phospholipase A1</fullName>
        <ecNumber evidence="5 20">3.1.1.32</ecNumber>
        <ecNumber evidence="6 20">3.1.1.4</ecNumber>
    </recommendedName>
    <alternativeName>
        <fullName evidence="20">Phosphatidylcholine 1-acylhydrolase</fullName>
    </alternativeName>
</protein>
<keyword evidence="13 19" id="KW-0106">Calcium</keyword>
<dbReference type="EC" id="3.1.1.32" evidence="5 20"/>
<evidence type="ECO:0000256" key="14">
    <source>
        <dbReference type="ARBA" id="ARBA00022963"/>
    </source>
</evidence>
<evidence type="ECO:0000256" key="2">
    <source>
        <dbReference type="ARBA" id="ARBA00001604"/>
    </source>
</evidence>
<dbReference type="GO" id="GO:0009279">
    <property type="term" value="C:cell outer membrane"/>
    <property type="evidence" value="ECO:0007669"/>
    <property type="project" value="UniProtKB-SubCell"/>
</dbReference>